<evidence type="ECO:0000313" key="4">
    <source>
        <dbReference type="Proteomes" id="UP000028824"/>
    </source>
</evidence>
<dbReference type="PROSITE" id="PS50005">
    <property type="entry name" value="TPR"/>
    <property type="match status" value="2"/>
</dbReference>
<dbReference type="STRING" id="1105367.CG50_08050"/>
<dbReference type="InterPro" id="IPR011990">
    <property type="entry name" value="TPR-like_helical_dom_sf"/>
</dbReference>
<dbReference type="AlphaFoldDB" id="A0A086XRY7"/>
<keyword evidence="1" id="KW-0802">TPR repeat</keyword>
<gene>
    <name evidence="3" type="ORF">CG50_08050</name>
</gene>
<accession>A0A086XRY7</accession>
<feature type="signal peptide" evidence="2">
    <location>
        <begin position="1"/>
        <end position="24"/>
    </location>
</feature>
<sequence>MRPVAVVLAVLIGAAVWASQPAAAQDEDLDQAFRNLADPDFAGWERAESDIRRVWSRSGSASMDLLLQRGQDALDSGDTDAAIEHLTALTDHAPDFATGWAELATAYIAEGRFGPAVSDIGRALALEPRHWDALASLGSILEEIGDQPRALAAFRASFALNPHQQDVKDSIARLERAGAGKAL</sequence>
<comment type="caution">
    <text evidence="3">The sequence shown here is derived from an EMBL/GenBank/DDBJ whole genome shotgun (WGS) entry which is preliminary data.</text>
</comment>
<dbReference type="eggNOG" id="COG0457">
    <property type="taxonomic scope" value="Bacteria"/>
</dbReference>
<dbReference type="SMART" id="SM00028">
    <property type="entry name" value="TPR"/>
    <property type="match status" value="3"/>
</dbReference>
<evidence type="ECO:0000256" key="1">
    <source>
        <dbReference type="PROSITE-ProRule" id="PRU00339"/>
    </source>
</evidence>
<dbReference type="SUPFAM" id="SSF48452">
    <property type="entry name" value="TPR-like"/>
    <property type="match status" value="1"/>
</dbReference>
<reference evidence="3 4" key="1">
    <citation type="submission" date="2014-03" db="EMBL/GenBank/DDBJ databases">
        <title>Genome of Paenirhodobacter enshiensis DW2-9.</title>
        <authorList>
            <person name="Wang D."/>
            <person name="Wang G."/>
        </authorList>
    </citation>
    <scope>NUCLEOTIDE SEQUENCE [LARGE SCALE GENOMIC DNA]</scope>
    <source>
        <strain evidence="3 4">DW2-9</strain>
    </source>
</reference>
<evidence type="ECO:0000313" key="3">
    <source>
        <dbReference type="EMBL" id="KFI24787.1"/>
    </source>
</evidence>
<dbReference type="EMBL" id="JFZB01000035">
    <property type="protein sequence ID" value="KFI24787.1"/>
    <property type="molecule type" value="Genomic_DNA"/>
</dbReference>
<feature type="chain" id="PRO_5001817140" evidence="2">
    <location>
        <begin position="25"/>
        <end position="183"/>
    </location>
</feature>
<protein>
    <submittedName>
        <fullName evidence="3">Uncharacterized protein</fullName>
    </submittedName>
</protein>
<name>A0A086XRY7_9RHOB</name>
<organism evidence="3 4">
    <name type="scientific">Paenirhodobacter enshiensis</name>
    <dbReference type="NCBI Taxonomy" id="1105367"/>
    <lineage>
        <taxon>Bacteria</taxon>
        <taxon>Pseudomonadati</taxon>
        <taxon>Pseudomonadota</taxon>
        <taxon>Alphaproteobacteria</taxon>
        <taxon>Rhodobacterales</taxon>
        <taxon>Rhodobacter group</taxon>
        <taxon>Paenirhodobacter</taxon>
    </lineage>
</organism>
<feature type="repeat" description="TPR" evidence="1">
    <location>
        <begin position="131"/>
        <end position="164"/>
    </location>
</feature>
<dbReference type="Gene3D" id="1.25.40.10">
    <property type="entry name" value="Tetratricopeptide repeat domain"/>
    <property type="match status" value="1"/>
</dbReference>
<dbReference type="Pfam" id="PF13432">
    <property type="entry name" value="TPR_16"/>
    <property type="match status" value="1"/>
</dbReference>
<feature type="repeat" description="TPR" evidence="1">
    <location>
        <begin position="97"/>
        <end position="130"/>
    </location>
</feature>
<evidence type="ECO:0000256" key="2">
    <source>
        <dbReference type="SAM" id="SignalP"/>
    </source>
</evidence>
<keyword evidence="4" id="KW-1185">Reference proteome</keyword>
<dbReference type="Proteomes" id="UP000028824">
    <property type="component" value="Unassembled WGS sequence"/>
</dbReference>
<keyword evidence="2" id="KW-0732">Signal</keyword>
<dbReference type="InterPro" id="IPR019734">
    <property type="entry name" value="TPR_rpt"/>
</dbReference>
<proteinExistence type="predicted"/>